<evidence type="ECO:0000256" key="5">
    <source>
        <dbReference type="ARBA" id="ARBA00023242"/>
    </source>
</evidence>
<dbReference type="GO" id="GO:0000981">
    <property type="term" value="F:DNA-binding transcription factor activity, RNA polymerase II-specific"/>
    <property type="evidence" value="ECO:0007669"/>
    <property type="project" value="InterPro"/>
</dbReference>
<dbReference type="Gene3D" id="4.10.240.10">
    <property type="entry name" value="Zn(2)-C6 fungal-type DNA-binding domain"/>
    <property type="match status" value="1"/>
</dbReference>
<reference evidence="7 8" key="1">
    <citation type="journal article" date="2016" name="Genome Announc.">
        <title>Draft Whole-Genome Sequence of Trichoderma gamsii T6085, a Promising Biocontrol Agent of Fusarium Head Blight on Wheat.</title>
        <authorList>
            <person name="Baroncelli R."/>
            <person name="Zapparata A."/>
            <person name="Piaggeschi G."/>
            <person name="Sarrocco S."/>
            <person name="Vannacci G."/>
        </authorList>
    </citation>
    <scope>NUCLEOTIDE SEQUENCE [LARGE SCALE GENOMIC DNA]</scope>
    <source>
        <strain evidence="7 8">T6085</strain>
    </source>
</reference>
<dbReference type="EMBL" id="JPDN02000059">
    <property type="protein sequence ID" value="PON20864.1"/>
    <property type="molecule type" value="Genomic_DNA"/>
</dbReference>
<feature type="domain" description="Zn(2)-C6 fungal-type" evidence="6">
    <location>
        <begin position="10"/>
        <end position="40"/>
    </location>
</feature>
<dbReference type="CDD" id="cd00067">
    <property type="entry name" value="GAL4"/>
    <property type="match status" value="1"/>
</dbReference>
<dbReference type="InterPro" id="IPR036864">
    <property type="entry name" value="Zn2-C6_fun-type_DNA-bd_sf"/>
</dbReference>
<dbReference type="GO" id="GO:0005634">
    <property type="term" value="C:nucleus"/>
    <property type="evidence" value="ECO:0007669"/>
    <property type="project" value="UniProtKB-SubCell"/>
</dbReference>
<dbReference type="Proteomes" id="UP000054821">
    <property type="component" value="Unassembled WGS sequence"/>
</dbReference>
<dbReference type="Pfam" id="PF00172">
    <property type="entry name" value="Zn_clus"/>
    <property type="match status" value="1"/>
</dbReference>
<dbReference type="STRING" id="398673.A0A2P4Z978"/>
<evidence type="ECO:0000256" key="3">
    <source>
        <dbReference type="ARBA" id="ARBA00023015"/>
    </source>
</evidence>
<dbReference type="PROSITE" id="PS50048">
    <property type="entry name" value="ZN2_CY6_FUNGAL_2"/>
    <property type="match status" value="1"/>
</dbReference>
<keyword evidence="3" id="KW-0805">Transcription regulation</keyword>
<proteinExistence type="predicted"/>
<dbReference type="GO" id="GO:0006351">
    <property type="term" value="P:DNA-templated transcription"/>
    <property type="evidence" value="ECO:0007669"/>
    <property type="project" value="InterPro"/>
</dbReference>
<dbReference type="PROSITE" id="PS00463">
    <property type="entry name" value="ZN2_CY6_FUNGAL_1"/>
    <property type="match status" value="1"/>
</dbReference>
<evidence type="ECO:0000313" key="8">
    <source>
        <dbReference type="Proteomes" id="UP000054821"/>
    </source>
</evidence>
<dbReference type="SUPFAM" id="SSF57701">
    <property type="entry name" value="Zn2/Cys6 DNA-binding domain"/>
    <property type="match status" value="1"/>
</dbReference>
<dbReference type="SMART" id="SM00906">
    <property type="entry name" value="Fungal_trans"/>
    <property type="match status" value="1"/>
</dbReference>
<gene>
    <name evidence="7" type="ORF">TGAM01_v210262</name>
</gene>
<dbReference type="PANTHER" id="PTHR47338">
    <property type="entry name" value="ZN(II)2CYS6 TRANSCRIPTION FACTOR (EUROFUNG)-RELATED"/>
    <property type="match status" value="1"/>
</dbReference>
<sequence>MSTPAKPHNVCKGCRSRKKKCDGNRPSCSSCTVRGQLCYYERSDRQNLGHRISGRVNGGIAMNPALQDWTSWPVDEIDALLGLDAIETIPSCMAGSQLEDSHEWMSNNELLGTAVQDSFPANVNLAILQNIGSHTTHVPPPLKSPPELPELPEILQLIDLFFDKFYHYVPIFHRQALLSAIESQGIQGVPPVLLFSIIAISSSAHPDLRIRESQRIWYEEAKSRVSKDIQLSHHVLQTLQAAVLVVYLGLAMVDYSPCIVILGEAWRKTVAIDHHSYGATLRNMIVESLSTQEKATWVEREEFVRTAWMLFIMDRAMCFPIGLMHAIDDRRMTIELPMSEHDFQSTNGPVSRHSSRFSHNLSKLISTIRDNSLHGVANQLQYIILVYTLIGRISEALDAANDEEEQMERMERIESLCNNLIEIRLMLPRSATELSFANYDEFTQVLWLNIGLSTCTILLHQRPLHEGETLDDTGTEMANNWPRCVAAARASIAILRDASRVSIDFVSNAHIPCLLFSSCRILMNEYFCPSKHQREARDGGQPPMGHDPKVREDLQVIASTYARMKEEWPALGKKFGKGMYFYLHQGAEFARKSKIAGARSLVGVCDNWGTIPDDYKLDIPS</sequence>
<dbReference type="Pfam" id="PF04082">
    <property type="entry name" value="Fungal_trans"/>
    <property type="match status" value="1"/>
</dbReference>
<dbReference type="GO" id="GO:0008270">
    <property type="term" value="F:zinc ion binding"/>
    <property type="evidence" value="ECO:0007669"/>
    <property type="project" value="InterPro"/>
</dbReference>
<organism evidence="7 8">
    <name type="scientific">Trichoderma gamsii</name>
    <dbReference type="NCBI Taxonomy" id="398673"/>
    <lineage>
        <taxon>Eukaryota</taxon>
        <taxon>Fungi</taxon>
        <taxon>Dikarya</taxon>
        <taxon>Ascomycota</taxon>
        <taxon>Pezizomycotina</taxon>
        <taxon>Sordariomycetes</taxon>
        <taxon>Hypocreomycetidae</taxon>
        <taxon>Hypocreales</taxon>
        <taxon>Hypocreaceae</taxon>
        <taxon>Trichoderma</taxon>
    </lineage>
</organism>
<evidence type="ECO:0000256" key="2">
    <source>
        <dbReference type="ARBA" id="ARBA00022723"/>
    </source>
</evidence>
<evidence type="ECO:0000256" key="4">
    <source>
        <dbReference type="ARBA" id="ARBA00023163"/>
    </source>
</evidence>
<keyword evidence="2" id="KW-0479">Metal-binding</keyword>
<dbReference type="InterPro" id="IPR050815">
    <property type="entry name" value="TF_fung"/>
</dbReference>
<name>A0A2P4Z978_9HYPO</name>
<evidence type="ECO:0000313" key="7">
    <source>
        <dbReference type="EMBL" id="PON20864.1"/>
    </source>
</evidence>
<evidence type="ECO:0000256" key="1">
    <source>
        <dbReference type="ARBA" id="ARBA00004123"/>
    </source>
</evidence>
<dbReference type="CDD" id="cd12148">
    <property type="entry name" value="fungal_TF_MHR"/>
    <property type="match status" value="1"/>
</dbReference>
<comment type="caution">
    <text evidence="7">The sequence shown here is derived from an EMBL/GenBank/DDBJ whole genome shotgun (WGS) entry which is preliminary data.</text>
</comment>
<dbReference type="InterPro" id="IPR001138">
    <property type="entry name" value="Zn2Cys6_DnaBD"/>
</dbReference>
<dbReference type="InterPro" id="IPR007219">
    <property type="entry name" value="XnlR_reg_dom"/>
</dbReference>
<dbReference type="GO" id="GO:0003677">
    <property type="term" value="F:DNA binding"/>
    <property type="evidence" value="ECO:0007669"/>
    <property type="project" value="InterPro"/>
</dbReference>
<accession>A0A2P4Z978</accession>
<dbReference type="GeneID" id="29989725"/>
<keyword evidence="5" id="KW-0539">Nucleus</keyword>
<dbReference type="PANTHER" id="PTHR47338:SF10">
    <property type="entry name" value="TRANSCRIPTION FACTOR DOMAIN-CONTAINING PROTEIN-RELATED"/>
    <property type="match status" value="1"/>
</dbReference>
<evidence type="ECO:0000259" key="6">
    <source>
        <dbReference type="PROSITE" id="PS50048"/>
    </source>
</evidence>
<dbReference type="SMART" id="SM00066">
    <property type="entry name" value="GAL4"/>
    <property type="match status" value="1"/>
</dbReference>
<keyword evidence="4" id="KW-0804">Transcription</keyword>
<comment type="subcellular location">
    <subcellularLocation>
        <location evidence="1">Nucleus</location>
    </subcellularLocation>
</comment>
<protein>
    <recommendedName>
        <fullName evidence="6">Zn(2)-C6 fungal-type domain-containing protein</fullName>
    </recommendedName>
</protein>
<keyword evidence="8" id="KW-1185">Reference proteome</keyword>
<dbReference type="RefSeq" id="XP_024404499.1">
    <property type="nucleotide sequence ID" value="XM_024550755.1"/>
</dbReference>
<dbReference type="AlphaFoldDB" id="A0A2P4Z978"/>